<protein>
    <submittedName>
        <fullName evidence="3">Aldo-keto reductase</fullName>
    </submittedName>
</protein>
<dbReference type="Pfam" id="PF00248">
    <property type="entry name" value="Aldo_ket_red"/>
    <property type="match status" value="1"/>
</dbReference>
<dbReference type="EMBL" id="MU001636">
    <property type="protein sequence ID" value="KAF2482815.1"/>
    <property type="molecule type" value="Genomic_DNA"/>
</dbReference>
<organism evidence="3 4">
    <name type="scientific">Neohortaea acidophila</name>
    <dbReference type="NCBI Taxonomy" id="245834"/>
    <lineage>
        <taxon>Eukaryota</taxon>
        <taxon>Fungi</taxon>
        <taxon>Dikarya</taxon>
        <taxon>Ascomycota</taxon>
        <taxon>Pezizomycotina</taxon>
        <taxon>Dothideomycetes</taxon>
        <taxon>Dothideomycetidae</taxon>
        <taxon>Mycosphaerellales</taxon>
        <taxon>Teratosphaeriaceae</taxon>
        <taxon>Neohortaea</taxon>
    </lineage>
</organism>
<evidence type="ECO:0000259" key="2">
    <source>
        <dbReference type="Pfam" id="PF00248"/>
    </source>
</evidence>
<reference evidence="3" key="1">
    <citation type="journal article" date="2020" name="Stud. Mycol.">
        <title>101 Dothideomycetes genomes: a test case for predicting lifestyles and emergence of pathogens.</title>
        <authorList>
            <person name="Haridas S."/>
            <person name="Albert R."/>
            <person name="Binder M."/>
            <person name="Bloem J."/>
            <person name="Labutti K."/>
            <person name="Salamov A."/>
            <person name="Andreopoulos B."/>
            <person name="Baker S."/>
            <person name="Barry K."/>
            <person name="Bills G."/>
            <person name="Bluhm B."/>
            <person name="Cannon C."/>
            <person name="Castanera R."/>
            <person name="Culley D."/>
            <person name="Daum C."/>
            <person name="Ezra D."/>
            <person name="Gonzalez J."/>
            <person name="Henrissat B."/>
            <person name="Kuo A."/>
            <person name="Liang C."/>
            <person name="Lipzen A."/>
            <person name="Lutzoni F."/>
            <person name="Magnuson J."/>
            <person name="Mondo S."/>
            <person name="Nolan M."/>
            <person name="Ohm R."/>
            <person name="Pangilinan J."/>
            <person name="Park H.-J."/>
            <person name="Ramirez L."/>
            <person name="Alfaro M."/>
            <person name="Sun H."/>
            <person name="Tritt A."/>
            <person name="Yoshinaga Y."/>
            <person name="Zwiers L.-H."/>
            <person name="Turgeon B."/>
            <person name="Goodwin S."/>
            <person name="Spatafora J."/>
            <person name="Crous P."/>
            <person name="Grigoriev I."/>
        </authorList>
    </citation>
    <scope>NUCLEOTIDE SEQUENCE</scope>
    <source>
        <strain evidence="3">CBS 113389</strain>
    </source>
</reference>
<proteinExistence type="predicted"/>
<dbReference type="InterPro" id="IPR036812">
    <property type="entry name" value="NAD(P)_OxRdtase_dom_sf"/>
</dbReference>
<dbReference type="SUPFAM" id="SSF51430">
    <property type="entry name" value="NAD(P)-linked oxidoreductase"/>
    <property type="match status" value="1"/>
</dbReference>
<evidence type="ECO:0000313" key="4">
    <source>
        <dbReference type="Proteomes" id="UP000799767"/>
    </source>
</evidence>
<dbReference type="PANTHER" id="PTHR11732">
    <property type="entry name" value="ALDO/KETO REDUCTASE"/>
    <property type="match status" value="1"/>
</dbReference>
<dbReference type="Gene3D" id="3.20.20.100">
    <property type="entry name" value="NADP-dependent oxidoreductase domain"/>
    <property type="match status" value="1"/>
</dbReference>
<evidence type="ECO:0000313" key="3">
    <source>
        <dbReference type="EMBL" id="KAF2482815.1"/>
    </source>
</evidence>
<feature type="domain" description="NADP-dependent oxidoreductase" evidence="2">
    <location>
        <begin position="17"/>
        <end position="220"/>
    </location>
</feature>
<accession>A0A6A6PSF7</accession>
<name>A0A6A6PSF7_9PEZI</name>
<keyword evidence="1" id="KW-0560">Oxidoreductase</keyword>
<gene>
    <name evidence="3" type="ORF">BDY17DRAFT_299211</name>
</gene>
<dbReference type="InterPro" id="IPR020471">
    <property type="entry name" value="AKR"/>
</dbReference>
<dbReference type="CDD" id="cd19071">
    <property type="entry name" value="AKR_AKR1-5-like"/>
    <property type="match status" value="1"/>
</dbReference>
<dbReference type="GO" id="GO:0016491">
    <property type="term" value="F:oxidoreductase activity"/>
    <property type="evidence" value="ECO:0007669"/>
    <property type="project" value="UniProtKB-KW"/>
</dbReference>
<evidence type="ECO:0000256" key="1">
    <source>
        <dbReference type="ARBA" id="ARBA00023002"/>
    </source>
</evidence>
<dbReference type="RefSeq" id="XP_033589385.1">
    <property type="nucleotide sequence ID" value="XM_033733865.1"/>
</dbReference>
<dbReference type="OrthoDB" id="5357513at2759"/>
<sequence length="293" mass="32379">MSTSTAAKIPPLIYGTAWKKDQTRKLVRQALLVGFTGVDTAAQPKHYQEDLVGQGIRDAIKEGGLKRSHLYIQTKFTSIHGQDPRRMPYDAQQNITDQLAVSIASSLHNLRHSETTADAYLDCLVLHSPFPSLAQTQEAWRAMESHVPARARTLGISNIYSIDVLKSLYDFARVKPAIVQNRFYADSGYDVEIRAFCAANGVRYQSFWTLTANPRLLKSEAVETVAREVGVGLPVALYGLVLGLGEVSVLNGTTNVGRMTEDLEGVKKIRQWATSAPQSWREVSASFGKLLQT</sequence>
<dbReference type="GeneID" id="54474867"/>
<dbReference type="AlphaFoldDB" id="A0A6A6PSF7"/>
<keyword evidence="4" id="KW-1185">Reference proteome</keyword>
<dbReference type="InterPro" id="IPR023210">
    <property type="entry name" value="NADP_OxRdtase_dom"/>
</dbReference>
<dbReference type="Proteomes" id="UP000799767">
    <property type="component" value="Unassembled WGS sequence"/>
</dbReference>